<protein>
    <submittedName>
        <fullName evidence="4">Stage IV sporulation protein A</fullName>
    </submittedName>
</protein>
<dbReference type="NCBIfam" id="TIGR02836">
    <property type="entry name" value="spore_IV_A"/>
    <property type="match status" value="1"/>
</dbReference>
<dbReference type="EMBL" id="AP023368">
    <property type="protein sequence ID" value="BCJ99776.1"/>
    <property type="molecule type" value="Genomic_DNA"/>
</dbReference>
<dbReference type="InterPro" id="IPR046840">
    <property type="entry name" value="SpoIVA_C"/>
</dbReference>
<proteinExistence type="predicted"/>
<dbReference type="Pfam" id="PF20439">
    <property type="entry name" value="SpoIVA_C"/>
    <property type="match status" value="1"/>
</dbReference>
<sequence length="502" mass="56747">MLDQYSSLDTSSQIYDVYNDIKARTGGDIYIGVVGPVRTGKSTFIKRFMDLLVIPNITDIHNKERAIDELPQSAAGKTIMTTEPKFIPKEAAQIQLGEDTKVNIRLIDCVGFMVEGAAGHIENEQERLVKTPWFDYEIPFTQAAELGTQKVINDHSTIGIVVTTDGSFGDLQRDNYITAEEKTIGELKKLKKPFIVLLNTNRPYSETSQNLATDISEKYNVNCIPVNCEQLRKEDINHIMSNILSVFPVSEINFFIPKWAEMLPDDHWLKVDLIDSVKQLLKRLTLIRDVRNDNMATDSKYVNRFKIDKVEMEDGSVKVFVEFDDSYYYNILSDLIGVNIADEYQLISTIRELAAVKKEYGKVAGACEEVRQKGYGVVNPAKEEILIEEPEIMRHGNKYGVKIKATAPSVHMIKAMIETEIAPIVGSEEQANDLINYIRKNSSENPEGIWETNIYGKSIQQLVEEGINTKISKMTDESQIKLQETMQKIINESNGGIICIII</sequence>
<reference evidence="4 5" key="2">
    <citation type="submission" date="2020-08" db="EMBL/GenBank/DDBJ databases">
        <authorList>
            <person name="Ueki A."/>
            <person name="Tonouchi A."/>
        </authorList>
    </citation>
    <scope>NUCLEOTIDE SEQUENCE [LARGE SCALE GENOMIC DNA]</scope>
    <source>
        <strain evidence="4 5">CTTW</strain>
    </source>
</reference>
<feature type="domain" description="Stage IV sporulation protein A ATPase" evidence="1">
    <location>
        <begin position="15"/>
        <end position="248"/>
    </location>
</feature>
<feature type="domain" description="Sporulation stage IV protein A C-terminal" evidence="3">
    <location>
        <begin position="427"/>
        <end position="502"/>
    </location>
</feature>
<dbReference type="SUPFAM" id="SSF52540">
    <property type="entry name" value="P-loop containing nucleoside triphosphate hydrolases"/>
    <property type="match status" value="1"/>
</dbReference>
<dbReference type="GO" id="GO:0005524">
    <property type="term" value="F:ATP binding"/>
    <property type="evidence" value="ECO:0007669"/>
    <property type="project" value="InterPro"/>
</dbReference>
<keyword evidence="5" id="KW-1185">Reference proteome</keyword>
<name>A0A7I8DU07_9FIRM</name>
<evidence type="ECO:0000259" key="2">
    <source>
        <dbReference type="Pfam" id="PF20438"/>
    </source>
</evidence>
<evidence type="ECO:0000313" key="5">
    <source>
        <dbReference type="Proteomes" id="UP000515703"/>
    </source>
</evidence>
<dbReference type="PIRSF" id="PIRSF007466">
    <property type="entry name" value="SpoIVA"/>
    <property type="match status" value="1"/>
</dbReference>
<dbReference type="AlphaFoldDB" id="A0A7I8DU07"/>
<dbReference type="InterPro" id="IPR046842">
    <property type="entry name" value="SpoIVA_ATPase"/>
</dbReference>
<evidence type="ECO:0000313" key="4">
    <source>
        <dbReference type="EMBL" id="BCJ99776.1"/>
    </source>
</evidence>
<dbReference type="Pfam" id="PF20438">
    <property type="entry name" value="SpoIVA_middle"/>
    <property type="match status" value="1"/>
</dbReference>
<dbReference type="Pfam" id="PF09547">
    <property type="entry name" value="SpoIVA_ATPase"/>
    <property type="match status" value="1"/>
</dbReference>
<dbReference type="KEGG" id="acht:bsdcttw_28170"/>
<dbReference type="GO" id="GO:0016887">
    <property type="term" value="F:ATP hydrolysis activity"/>
    <property type="evidence" value="ECO:0007669"/>
    <property type="project" value="InterPro"/>
</dbReference>
<dbReference type="Proteomes" id="UP000515703">
    <property type="component" value="Chromosome"/>
</dbReference>
<dbReference type="InterPro" id="IPR014201">
    <property type="entry name" value="Spore_IV_A"/>
</dbReference>
<dbReference type="InterPro" id="IPR046841">
    <property type="entry name" value="SpoIVA_middle"/>
</dbReference>
<accession>A0A7I8DU07</accession>
<feature type="domain" description="Stage IV sporulation protein A middle" evidence="2">
    <location>
        <begin position="249"/>
        <end position="426"/>
    </location>
</feature>
<dbReference type="RefSeq" id="WP_185255508.1">
    <property type="nucleotide sequence ID" value="NZ_AP023368.1"/>
</dbReference>
<dbReference type="GO" id="GO:0043934">
    <property type="term" value="P:sporulation"/>
    <property type="evidence" value="ECO:0007669"/>
    <property type="project" value="InterPro"/>
</dbReference>
<dbReference type="InterPro" id="IPR027417">
    <property type="entry name" value="P-loop_NTPase"/>
</dbReference>
<dbReference type="Gene3D" id="3.40.50.300">
    <property type="entry name" value="P-loop containing nucleotide triphosphate hydrolases"/>
    <property type="match status" value="1"/>
</dbReference>
<gene>
    <name evidence="4" type="ORF">bsdcttw_28170</name>
</gene>
<evidence type="ECO:0000259" key="3">
    <source>
        <dbReference type="Pfam" id="PF20439"/>
    </source>
</evidence>
<evidence type="ECO:0000259" key="1">
    <source>
        <dbReference type="Pfam" id="PF09547"/>
    </source>
</evidence>
<reference evidence="4 5" key="1">
    <citation type="submission" date="2020-08" db="EMBL/GenBank/DDBJ databases">
        <title>Draft genome sequencing of an Anaerocolumna strain isolated from anoxic soil subjected to BSD treatment.</title>
        <authorList>
            <person name="Uek A."/>
            <person name="Tonouchi A."/>
        </authorList>
    </citation>
    <scope>NUCLEOTIDE SEQUENCE [LARGE SCALE GENOMIC DNA]</scope>
    <source>
        <strain evidence="4 5">CTTW</strain>
    </source>
</reference>
<organism evidence="4 5">
    <name type="scientific">Anaerocolumna chitinilytica</name>
    <dbReference type="NCBI Taxonomy" id="1727145"/>
    <lineage>
        <taxon>Bacteria</taxon>
        <taxon>Bacillati</taxon>
        <taxon>Bacillota</taxon>
        <taxon>Clostridia</taxon>
        <taxon>Lachnospirales</taxon>
        <taxon>Lachnospiraceae</taxon>
        <taxon>Anaerocolumna</taxon>
    </lineage>
</organism>